<name>A0A1I4QFD0_9GAMM</name>
<evidence type="ECO:0000313" key="3">
    <source>
        <dbReference type="Proteomes" id="UP000199339"/>
    </source>
</evidence>
<keyword evidence="1" id="KW-0812">Transmembrane</keyword>
<evidence type="ECO:0000256" key="1">
    <source>
        <dbReference type="SAM" id="Phobius"/>
    </source>
</evidence>
<keyword evidence="1" id="KW-1133">Transmembrane helix</keyword>
<gene>
    <name evidence="2" type="ORF">SAMN04487961_0078</name>
</gene>
<dbReference type="RefSeq" id="WP_091997380.1">
    <property type="nucleotide sequence ID" value="NZ_FOUR01000001.1"/>
</dbReference>
<dbReference type="OrthoDB" id="6197887at2"/>
<protein>
    <submittedName>
        <fullName evidence="2">Uncharacterized protein</fullName>
    </submittedName>
</protein>
<reference evidence="3" key="1">
    <citation type="submission" date="2016-10" db="EMBL/GenBank/DDBJ databases">
        <authorList>
            <person name="Varghese N."/>
            <person name="Submissions S."/>
        </authorList>
    </citation>
    <scope>NUCLEOTIDE SEQUENCE [LARGE SCALE GENOMIC DNA]</scope>
    <source>
        <strain evidence="3">CGMCC 1.6775</strain>
    </source>
</reference>
<keyword evidence="1" id="KW-0472">Membrane</keyword>
<dbReference type="EMBL" id="FOUR01000001">
    <property type="protein sequence ID" value="SFM38313.1"/>
    <property type="molecule type" value="Genomic_DNA"/>
</dbReference>
<keyword evidence="3" id="KW-1185">Reference proteome</keyword>
<dbReference type="AlphaFoldDB" id="A0A1I4QFD0"/>
<evidence type="ECO:0000313" key="2">
    <source>
        <dbReference type="EMBL" id="SFM38313.1"/>
    </source>
</evidence>
<feature type="transmembrane region" description="Helical" evidence="1">
    <location>
        <begin position="143"/>
        <end position="166"/>
    </location>
</feature>
<organism evidence="2 3">
    <name type="scientific">Marinobacter pelagius</name>
    <dbReference type="NCBI Taxonomy" id="379482"/>
    <lineage>
        <taxon>Bacteria</taxon>
        <taxon>Pseudomonadati</taxon>
        <taxon>Pseudomonadota</taxon>
        <taxon>Gammaproteobacteria</taxon>
        <taxon>Pseudomonadales</taxon>
        <taxon>Marinobacteraceae</taxon>
        <taxon>Marinobacter</taxon>
    </lineage>
</organism>
<sequence length="177" mass="19142">MDPAHGWAALPKTLKTSLIAAALLLGGLMVVNQPLQTGSAPQGIVSFQLAATADQTHAILRSWRSDGQFWARVSLWLDFVFIAAYLLALLHLTRHLMRDRPGVRERVVARWVRALFIAAGLADVAENVLLLNNFNPPTDVVSLSATLCALVKFTGLTLGVAGLVIIRAARRHPLAHG</sequence>
<feature type="transmembrane region" description="Helical" evidence="1">
    <location>
        <begin position="70"/>
        <end position="90"/>
    </location>
</feature>
<accession>A0A1I4QFD0</accession>
<feature type="transmembrane region" description="Helical" evidence="1">
    <location>
        <begin position="111"/>
        <end position="131"/>
    </location>
</feature>
<proteinExistence type="predicted"/>
<dbReference type="Proteomes" id="UP000199339">
    <property type="component" value="Unassembled WGS sequence"/>
</dbReference>